<dbReference type="NCBIfam" id="TIGR01730">
    <property type="entry name" value="RND_mfp"/>
    <property type="match status" value="1"/>
</dbReference>
<comment type="caution">
    <text evidence="9">The sequence shown here is derived from an EMBL/GenBank/DDBJ whole genome shotgun (WGS) entry which is preliminary data.</text>
</comment>
<dbReference type="Pfam" id="PF25876">
    <property type="entry name" value="HH_MFP_RND"/>
    <property type="match status" value="1"/>
</dbReference>
<name>A0ABX0WVZ8_9PROT</name>
<dbReference type="Pfam" id="PF25967">
    <property type="entry name" value="RND-MFP_C"/>
    <property type="match status" value="1"/>
</dbReference>
<evidence type="ECO:0000313" key="9">
    <source>
        <dbReference type="EMBL" id="NJB73498.1"/>
    </source>
</evidence>
<dbReference type="Pfam" id="PF25944">
    <property type="entry name" value="Beta-barrel_RND"/>
    <property type="match status" value="1"/>
</dbReference>
<dbReference type="Gene3D" id="2.40.50.100">
    <property type="match status" value="1"/>
</dbReference>
<protein>
    <submittedName>
        <fullName evidence="9">Multidrug efflux system membrane fusion protein</fullName>
    </submittedName>
</protein>
<comment type="subcellular location">
    <subcellularLocation>
        <location evidence="1">Cell envelope</location>
    </subcellularLocation>
</comment>
<keyword evidence="4" id="KW-0732">Signal</keyword>
<keyword evidence="10" id="KW-1185">Reference proteome</keyword>
<organism evidence="9 10">
    <name type="scientific">Thalassospira tepidiphila</name>
    <dbReference type="NCBI Taxonomy" id="393657"/>
    <lineage>
        <taxon>Bacteria</taxon>
        <taxon>Pseudomonadati</taxon>
        <taxon>Pseudomonadota</taxon>
        <taxon>Alphaproteobacteria</taxon>
        <taxon>Rhodospirillales</taxon>
        <taxon>Thalassospiraceae</taxon>
        <taxon>Thalassospira</taxon>
    </lineage>
</organism>
<evidence type="ECO:0000256" key="1">
    <source>
        <dbReference type="ARBA" id="ARBA00004196"/>
    </source>
</evidence>
<evidence type="ECO:0000259" key="8">
    <source>
        <dbReference type="Pfam" id="PF25967"/>
    </source>
</evidence>
<dbReference type="Proteomes" id="UP000556869">
    <property type="component" value="Unassembled WGS sequence"/>
</dbReference>
<gene>
    <name evidence="9" type="ORF">GGR96_000570</name>
</gene>
<feature type="domain" description="Multidrug resistance protein MdtA-like C-terminal permuted SH3" evidence="8">
    <location>
        <begin position="313"/>
        <end position="372"/>
    </location>
</feature>
<evidence type="ECO:0000256" key="3">
    <source>
        <dbReference type="SAM" id="Coils"/>
    </source>
</evidence>
<dbReference type="InterPro" id="IPR058627">
    <property type="entry name" value="MdtA-like_C"/>
</dbReference>
<dbReference type="Gene3D" id="2.40.420.20">
    <property type="match status" value="1"/>
</dbReference>
<accession>A0ABX0WVZ8</accession>
<feature type="coiled-coil region" evidence="3">
    <location>
        <begin position="117"/>
        <end position="144"/>
    </location>
</feature>
<feature type="domain" description="Multidrug resistance protein MdtA-like barrel-sandwich hybrid" evidence="6">
    <location>
        <begin position="77"/>
        <end position="218"/>
    </location>
</feature>
<evidence type="ECO:0000256" key="4">
    <source>
        <dbReference type="SAM" id="SignalP"/>
    </source>
</evidence>
<keyword evidence="3" id="KW-0175">Coiled coil</keyword>
<dbReference type="InterPro" id="IPR058625">
    <property type="entry name" value="MdtA-like_BSH"/>
</dbReference>
<comment type="similarity">
    <text evidence="2">Belongs to the membrane fusion protein (MFP) (TC 8.A.1) family.</text>
</comment>
<evidence type="ECO:0000259" key="5">
    <source>
        <dbReference type="Pfam" id="PF25876"/>
    </source>
</evidence>
<dbReference type="Gene3D" id="1.10.287.470">
    <property type="entry name" value="Helix hairpin bin"/>
    <property type="match status" value="1"/>
</dbReference>
<dbReference type="InterPro" id="IPR058626">
    <property type="entry name" value="MdtA-like_b-barrel"/>
</dbReference>
<dbReference type="InterPro" id="IPR058624">
    <property type="entry name" value="MdtA-like_HH"/>
</dbReference>
<sequence>MMQSRSKRKILLPAAALALVAAAGGYGLHITGSAADEVAVQTEQAAPPATPVTVSGVKTQSVRLWSNFSGRLSAVEEVQLRPQVSGAIVEILFEDGELVNEGDILAVIDPRSYQAAVDEARAELAAAQQNLSLAKKEKERAEKLVSNGTVSKRVYDERLSTHQVAQSDVSRARAKLELAEIQLDHAYVKAPINGRVSRVELTVGNQVNAGPNAPVLTTIVSTGKIYADFDLDEQTFFASLGDSGKVDAAAQTIPVNMTLSNGRHVSGHVHSFDNRIDPRTGTIRTRALFDNLDGSLLPGTFASLEVGTLAKSNVIMVSPEAVSTDQDRKFVYVVEPDNTVAYRQVTLGSEINGMRIVTSGLNEGDLVIVNGIMKVRPGMPVAPEILQASAS</sequence>
<dbReference type="InterPro" id="IPR006143">
    <property type="entry name" value="RND_pump_MFP"/>
</dbReference>
<dbReference type="PANTHER" id="PTHR30158">
    <property type="entry name" value="ACRA/E-RELATED COMPONENT OF DRUG EFFLUX TRANSPORTER"/>
    <property type="match status" value="1"/>
</dbReference>
<dbReference type="EMBL" id="JAATJD010000001">
    <property type="protein sequence ID" value="NJB73498.1"/>
    <property type="molecule type" value="Genomic_DNA"/>
</dbReference>
<feature type="signal peptide" evidence="4">
    <location>
        <begin position="1"/>
        <end position="23"/>
    </location>
</feature>
<dbReference type="Gene3D" id="2.40.30.170">
    <property type="match status" value="1"/>
</dbReference>
<dbReference type="SUPFAM" id="SSF111369">
    <property type="entry name" value="HlyD-like secretion proteins"/>
    <property type="match status" value="1"/>
</dbReference>
<reference evidence="9 10" key="1">
    <citation type="submission" date="2020-03" db="EMBL/GenBank/DDBJ databases">
        <title>Genomic Encyclopedia of Type Strains, Phase IV (KMG-IV): sequencing the most valuable type-strain genomes for metagenomic binning, comparative biology and taxonomic classification.</title>
        <authorList>
            <person name="Goeker M."/>
        </authorList>
    </citation>
    <scope>NUCLEOTIDE SEQUENCE [LARGE SCALE GENOMIC DNA]</scope>
    <source>
        <strain evidence="9 10">DSM 18888</strain>
    </source>
</reference>
<evidence type="ECO:0000259" key="7">
    <source>
        <dbReference type="Pfam" id="PF25944"/>
    </source>
</evidence>
<dbReference type="RefSeq" id="WP_245227734.1">
    <property type="nucleotide sequence ID" value="NZ_BAAAEQ010000001.1"/>
</dbReference>
<dbReference type="Pfam" id="PF25917">
    <property type="entry name" value="BSH_RND"/>
    <property type="match status" value="1"/>
</dbReference>
<evidence type="ECO:0000259" key="6">
    <source>
        <dbReference type="Pfam" id="PF25917"/>
    </source>
</evidence>
<proteinExistence type="inferred from homology"/>
<feature type="chain" id="PRO_5046442906" evidence="4">
    <location>
        <begin position="24"/>
        <end position="391"/>
    </location>
</feature>
<feature type="domain" description="Multidrug resistance protein MdtA-like beta-barrel" evidence="7">
    <location>
        <begin position="249"/>
        <end position="305"/>
    </location>
</feature>
<dbReference type="PANTHER" id="PTHR30158:SF10">
    <property type="entry name" value="CATION EFFLUX PUMP"/>
    <property type="match status" value="1"/>
</dbReference>
<evidence type="ECO:0000256" key="2">
    <source>
        <dbReference type="ARBA" id="ARBA00009477"/>
    </source>
</evidence>
<evidence type="ECO:0000313" key="10">
    <source>
        <dbReference type="Proteomes" id="UP000556869"/>
    </source>
</evidence>
<feature type="domain" description="Multidrug resistance protein MdtA-like alpha-helical hairpin" evidence="5">
    <location>
        <begin position="118"/>
        <end position="185"/>
    </location>
</feature>